<keyword evidence="8" id="KW-0520">NAD</keyword>
<organism evidence="12 13">
    <name type="scientific">Entotheonella factor</name>
    <dbReference type="NCBI Taxonomy" id="1429438"/>
    <lineage>
        <taxon>Bacteria</taxon>
        <taxon>Pseudomonadati</taxon>
        <taxon>Nitrospinota/Tectimicrobiota group</taxon>
        <taxon>Candidatus Tectimicrobiota</taxon>
        <taxon>Candidatus Entotheonellia</taxon>
        <taxon>Candidatus Entotheonellales</taxon>
        <taxon>Candidatus Entotheonellaceae</taxon>
        <taxon>Candidatus Entotheonella</taxon>
    </lineage>
</organism>
<comment type="catalytic activity">
    <reaction evidence="9">
        <text>a 5'-end NAD(+)-phospho-ribonucleoside in mRNA + H2O = a 5'-end phospho-adenosine-phospho-ribonucleoside in mRNA + beta-nicotinamide D-ribonucleotide + 2 H(+)</text>
        <dbReference type="Rhea" id="RHEA:60876"/>
        <dbReference type="Rhea" id="RHEA-COMP:15698"/>
        <dbReference type="Rhea" id="RHEA-COMP:15719"/>
        <dbReference type="ChEBI" id="CHEBI:14649"/>
        <dbReference type="ChEBI" id="CHEBI:15377"/>
        <dbReference type="ChEBI" id="CHEBI:15378"/>
        <dbReference type="ChEBI" id="CHEBI:144029"/>
        <dbReference type="ChEBI" id="CHEBI:144051"/>
    </reaction>
    <physiologicalReaction direction="left-to-right" evidence="9">
        <dbReference type="Rhea" id="RHEA:60877"/>
    </physiologicalReaction>
</comment>
<dbReference type="Gene3D" id="3.90.79.20">
    <property type="match status" value="1"/>
</dbReference>
<dbReference type="GO" id="GO:0019677">
    <property type="term" value="P:NAD+ catabolic process"/>
    <property type="evidence" value="ECO:0007669"/>
    <property type="project" value="TreeGrafter"/>
</dbReference>
<dbReference type="HOGENOM" id="CLU_037162_0_4_7"/>
<dbReference type="InterPro" id="IPR015797">
    <property type="entry name" value="NUDIX_hydrolase-like_dom_sf"/>
</dbReference>
<proteinExistence type="inferred from homology"/>
<dbReference type="InterPro" id="IPR050241">
    <property type="entry name" value="NAD-cap_RNA_hydrolase_NudC"/>
</dbReference>
<dbReference type="InterPro" id="IPR015375">
    <property type="entry name" value="NADH_PPase-like_N"/>
</dbReference>
<dbReference type="InterPro" id="IPR020084">
    <property type="entry name" value="NUDIX_hydrolase_CS"/>
</dbReference>
<name>W4LR60_ENTF1</name>
<keyword evidence="6" id="KW-0378">Hydrolase</keyword>
<evidence type="ECO:0000313" key="12">
    <source>
        <dbReference type="EMBL" id="ETX00350.1"/>
    </source>
</evidence>
<evidence type="ECO:0000256" key="5">
    <source>
        <dbReference type="ARBA" id="ARBA00022723"/>
    </source>
</evidence>
<dbReference type="PROSITE" id="PS51462">
    <property type="entry name" value="NUDIX"/>
    <property type="match status" value="1"/>
</dbReference>
<feature type="domain" description="Nudix hydrolase" evidence="11">
    <location>
        <begin position="165"/>
        <end position="291"/>
    </location>
</feature>
<dbReference type="CDD" id="cd03429">
    <property type="entry name" value="NUDIX_NADH_pyrophosphatase_Nudt13"/>
    <property type="match status" value="1"/>
</dbReference>
<comment type="caution">
    <text evidence="12">The sequence shown here is derived from an EMBL/GenBank/DDBJ whole genome shotgun (WGS) entry which is preliminary data.</text>
</comment>
<keyword evidence="7" id="KW-0460">Magnesium</keyword>
<dbReference type="EC" id="3.6.1.22" evidence="4"/>
<evidence type="ECO:0000256" key="2">
    <source>
        <dbReference type="ARBA" id="ARBA00001947"/>
    </source>
</evidence>
<dbReference type="GO" id="GO:0005829">
    <property type="term" value="C:cytosol"/>
    <property type="evidence" value="ECO:0007669"/>
    <property type="project" value="TreeGrafter"/>
</dbReference>
<comment type="similarity">
    <text evidence="3">Belongs to the Nudix hydrolase family. NudC subfamily.</text>
</comment>
<evidence type="ECO:0000256" key="8">
    <source>
        <dbReference type="ARBA" id="ARBA00023027"/>
    </source>
</evidence>
<dbReference type="GO" id="GO:0035529">
    <property type="term" value="F:NADH pyrophosphatase activity"/>
    <property type="evidence" value="ECO:0007669"/>
    <property type="project" value="TreeGrafter"/>
</dbReference>
<dbReference type="InterPro" id="IPR000086">
    <property type="entry name" value="NUDIX_hydrolase_dom"/>
</dbReference>
<dbReference type="NCBIfam" id="NF001299">
    <property type="entry name" value="PRK00241.1"/>
    <property type="match status" value="1"/>
</dbReference>
<dbReference type="PANTHER" id="PTHR42904">
    <property type="entry name" value="NUDIX HYDROLASE, NUDC SUBFAMILY"/>
    <property type="match status" value="1"/>
</dbReference>
<dbReference type="InterPro" id="IPR049734">
    <property type="entry name" value="NudC-like_C"/>
</dbReference>
<evidence type="ECO:0000256" key="7">
    <source>
        <dbReference type="ARBA" id="ARBA00022842"/>
    </source>
</evidence>
<dbReference type="AlphaFoldDB" id="W4LR60"/>
<gene>
    <name evidence="12" type="ORF">ETSY1_11515</name>
</gene>
<dbReference type="PROSITE" id="PS00893">
    <property type="entry name" value="NUDIX_BOX"/>
    <property type="match status" value="1"/>
</dbReference>
<evidence type="ECO:0000256" key="1">
    <source>
        <dbReference type="ARBA" id="ARBA00001946"/>
    </source>
</evidence>
<protein>
    <recommendedName>
        <fullName evidence="4">NAD(+) diphosphatase</fullName>
        <ecNumber evidence="4">3.6.1.22</ecNumber>
    </recommendedName>
</protein>
<comment type="cofactor">
    <cofactor evidence="1">
        <name>Mg(2+)</name>
        <dbReference type="ChEBI" id="CHEBI:18420"/>
    </cofactor>
</comment>
<dbReference type="Pfam" id="PF09296">
    <property type="entry name" value="NUDIX-like"/>
    <property type="match status" value="1"/>
</dbReference>
<evidence type="ECO:0000256" key="6">
    <source>
        <dbReference type="ARBA" id="ARBA00022801"/>
    </source>
</evidence>
<dbReference type="SUPFAM" id="SSF55811">
    <property type="entry name" value="Nudix"/>
    <property type="match status" value="1"/>
</dbReference>
<keyword evidence="5" id="KW-0479">Metal-binding</keyword>
<evidence type="ECO:0000313" key="13">
    <source>
        <dbReference type="Proteomes" id="UP000019141"/>
    </source>
</evidence>
<dbReference type="Pfam" id="PF09297">
    <property type="entry name" value="Zn_ribbon_NUD"/>
    <property type="match status" value="1"/>
</dbReference>
<evidence type="ECO:0000256" key="4">
    <source>
        <dbReference type="ARBA" id="ARBA00012381"/>
    </source>
</evidence>
<reference evidence="12 13" key="1">
    <citation type="journal article" date="2014" name="Nature">
        <title>An environmental bacterial taxon with a large and distinct metabolic repertoire.</title>
        <authorList>
            <person name="Wilson M.C."/>
            <person name="Mori T."/>
            <person name="Ruckert C."/>
            <person name="Uria A.R."/>
            <person name="Helf M.J."/>
            <person name="Takada K."/>
            <person name="Gernert C."/>
            <person name="Steffens U.A."/>
            <person name="Heycke N."/>
            <person name="Schmitt S."/>
            <person name="Rinke C."/>
            <person name="Helfrich E.J."/>
            <person name="Brachmann A.O."/>
            <person name="Gurgui C."/>
            <person name="Wakimoto T."/>
            <person name="Kracht M."/>
            <person name="Crusemann M."/>
            <person name="Hentschel U."/>
            <person name="Abe I."/>
            <person name="Matsunaga S."/>
            <person name="Kalinowski J."/>
            <person name="Takeyama H."/>
            <person name="Piel J."/>
        </authorList>
    </citation>
    <scope>NUCLEOTIDE SEQUENCE [LARGE SCALE GENOMIC DNA]</scope>
    <source>
        <strain evidence="13">TSY1</strain>
    </source>
</reference>
<dbReference type="PANTHER" id="PTHR42904:SF6">
    <property type="entry name" value="NAD-CAPPED RNA HYDROLASE NUDT12"/>
    <property type="match status" value="1"/>
</dbReference>
<evidence type="ECO:0000256" key="10">
    <source>
        <dbReference type="SAM" id="MobiDB-lite"/>
    </source>
</evidence>
<feature type="region of interest" description="Disordered" evidence="10">
    <location>
        <begin position="1"/>
        <end position="20"/>
    </location>
</feature>
<dbReference type="PATRIC" id="fig|1429438.4.peg.2325"/>
<dbReference type="Proteomes" id="UP000019141">
    <property type="component" value="Unassembled WGS sequence"/>
</dbReference>
<keyword evidence="13" id="KW-1185">Reference proteome</keyword>
<comment type="cofactor">
    <cofactor evidence="2">
        <name>Zn(2+)</name>
        <dbReference type="ChEBI" id="CHEBI:29105"/>
    </cofactor>
</comment>
<dbReference type="Gene3D" id="3.90.79.10">
    <property type="entry name" value="Nucleoside Triphosphate Pyrophosphohydrolase"/>
    <property type="match status" value="1"/>
</dbReference>
<dbReference type="InterPro" id="IPR015376">
    <property type="entry name" value="Znr_NADH_PPase"/>
</dbReference>
<sequence length="308" mass="34204">MKPHVFAGNPLDRGDAQRRDQAWLDTQAQHPQSRILPLHQLDILIQAEPSFELGWLSPSAMEPLKATIPPVFLGLRDGIAHFAQDVSDVEEPLDKLNLGDAWQFQEARGAATQLSIEAGGIVAQSRAQVGWHQRHRFCSVCGQPTEQGRGGHVRTCTACKAQHFPRTDPVAIMLISDGERCLLGQSRGRLSRTGRYSALAGFIDQGESIEEAVRREVKEEAGIEVGDVRYHSSQPWPFPSSLMIGCHGKAATTDIHIDAEEMTDVQWFRRDEVQAALRRENPNLQVPDAIAIAHHLIRAWAEGEVAWD</sequence>
<evidence type="ECO:0000259" key="11">
    <source>
        <dbReference type="PROSITE" id="PS51462"/>
    </source>
</evidence>
<evidence type="ECO:0000256" key="9">
    <source>
        <dbReference type="ARBA" id="ARBA00023679"/>
    </source>
</evidence>
<dbReference type="GO" id="GO:0046872">
    <property type="term" value="F:metal ion binding"/>
    <property type="evidence" value="ECO:0007669"/>
    <property type="project" value="UniProtKB-KW"/>
</dbReference>
<dbReference type="EMBL" id="AZHW01000350">
    <property type="protein sequence ID" value="ETX00350.1"/>
    <property type="molecule type" value="Genomic_DNA"/>
</dbReference>
<evidence type="ECO:0000256" key="3">
    <source>
        <dbReference type="ARBA" id="ARBA00009595"/>
    </source>
</evidence>
<dbReference type="Pfam" id="PF00293">
    <property type="entry name" value="NUDIX"/>
    <property type="match status" value="1"/>
</dbReference>
<accession>W4LR60</accession>
<dbReference type="GO" id="GO:0006742">
    <property type="term" value="P:NADP+ catabolic process"/>
    <property type="evidence" value="ECO:0007669"/>
    <property type="project" value="TreeGrafter"/>
</dbReference>